<dbReference type="PANTHER" id="PTHR46943:SF1">
    <property type="entry name" value="PENTRAXIN-RELATED PROTEIN PTX3"/>
    <property type="match status" value="1"/>
</dbReference>
<comment type="caution">
    <text evidence="6">The sequence shown here is derived from an EMBL/GenBank/DDBJ whole genome shotgun (WGS) entry which is preliminary data.</text>
</comment>
<evidence type="ECO:0000256" key="1">
    <source>
        <dbReference type="ARBA" id="ARBA00022729"/>
    </source>
</evidence>
<dbReference type="SUPFAM" id="SSF49899">
    <property type="entry name" value="Concanavalin A-like lectins/glucanases"/>
    <property type="match status" value="2"/>
</dbReference>
<protein>
    <submittedName>
        <fullName evidence="6">LamG domain-containing protein</fullName>
    </submittedName>
</protein>
<feature type="domain" description="LamG-like jellyroll fold" evidence="5">
    <location>
        <begin position="813"/>
        <end position="963"/>
    </location>
</feature>
<dbReference type="Proteomes" id="UP001174050">
    <property type="component" value="Unassembled WGS sequence"/>
</dbReference>
<keyword evidence="7" id="KW-1185">Reference proteome</keyword>
<accession>A0ABT7ZEA0</accession>
<evidence type="ECO:0000313" key="7">
    <source>
        <dbReference type="Proteomes" id="UP001174050"/>
    </source>
</evidence>
<name>A0ABT7ZEA0_9ACTN</name>
<keyword evidence="1 4" id="KW-0732">Signal</keyword>
<dbReference type="InterPro" id="IPR006558">
    <property type="entry name" value="LamG-like"/>
</dbReference>
<dbReference type="Pfam" id="PF13385">
    <property type="entry name" value="Laminin_G_3"/>
    <property type="match status" value="2"/>
</dbReference>
<reference evidence="6" key="1">
    <citation type="submission" date="2023-06" db="EMBL/GenBank/DDBJ databases">
        <title>WGS-Sequencing of Streptomyces ficellus isolate 21 collected from sand in Gara Djebilet Iron Mine in Algeria.</title>
        <authorList>
            <person name="Zegers G.P."/>
            <person name="Gomez A."/>
            <person name="Gueddou A."/>
            <person name="Zahara A.F."/>
            <person name="Worth M."/>
            <person name="Sevigny J.L."/>
            <person name="Tisa L."/>
        </authorList>
    </citation>
    <scope>NUCLEOTIDE SEQUENCE</scope>
    <source>
        <strain evidence="6">AS11</strain>
    </source>
</reference>
<dbReference type="EMBL" id="JAUEPL010000062">
    <property type="protein sequence ID" value="MDN3297844.1"/>
    <property type="molecule type" value="Genomic_DNA"/>
</dbReference>
<dbReference type="SMART" id="SM00560">
    <property type="entry name" value="LamGL"/>
    <property type="match status" value="2"/>
</dbReference>
<dbReference type="Gene3D" id="2.60.120.200">
    <property type="match status" value="2"/>
</dbReference>
<dbReference type="InterPro" id="IPR013320">
    <property type="entry name" value="ConA-like_dom_sf"/>
</dbReference>
<dbReference type="RefSeq" id="WP_290115260.1">
    <property type="nucleotide sequence ID" value="NZ_JAUEPL010000062.1"/>
</dbReference>
<feature type="region of interest" description="Disordered" evidence="3">
    <location>
        <begin position="234"/>
        <end position="261"/>
    </location>
</feature>
<dbReference type="InterPro" id="IPR042837">
    <property type="entry name" value="PTX3"/>
</dbReference>
<evidence type="ECO:0000313" key="6">
    <source>
        <dbReference type="EMBL" id="MDN3297844.1"/>
    </source>
</evidence>
<feature type="chain" id="PRO_5045290086" evidence="4">
    <location>
        <begin position="18"/>
        <end position="1216"/>
    </location>
</feature>
<organism evidence="6 7">
    <name type="scientific">Streptomyces ficellus</name>
    <dbReference type="NCBI Taxonomy" id="1977088"/>
    <lineage>
        <taxon>Bacteria</taxon>
        <taxon>Bacillati</taxon>
        <taxon>Actinomycetota</taxon>
        <taxon>Actinomycetes</taxon>
        <taxon>Kitasatosporales</taxon>
        <taxon>Streptomycetaceae</taxon>
        <taxon>Streptomyces</taxon>
    </lineage>
</organism>
<feature type="signal peptide" evidence="4">
    <location>
        <begin position="1"/>
        <end position="17"/>
    </location>
</feature>
<sequence>MALIAATVVASALPTMADDAVAQAPTSAPTAALASALAAQSGEPVEVVSERSEYTSTDANPDGTFTLTQSTTPQRVKAEDGSWRDVDVALVRRSDGSIGPKAAVVDLSFSGGGSGGDLIHLAVPKGSVTLGWPGTLPEPVLNGATATYPEVLKGVDLQLTATAEGYREVLIVKSAEAAASPLLNEVKLTTTSHRLRIAPGSGGGLRAFDEDGNTIFAGPAGLMWDSAADAGAQPQLMRASADAEQPGPTAETEVPEAVAPDKGDASAELPVQVVDGTVAVKPDLQLLRGDDTVYPVYIDPSLGLGVSERTVLSSDGDRFWNFDGDYGVGRCYRVGPYYCDADHTNRMYFEFAPTRLSGKYVIDATFRAYETWSFSCSPHWVDLWRTGNVSEATRWPGPTQLDLMGDRQVSAGRGDNCSPEQPDSWIEFNDAASETDENLTKTVRSFADGNFSRLTLMLRAKDESNADAWKRFDDNAELKVVYVLKPGAPTETGVIPGNGTVPGCSQLVTNPVVATRPDPMIQGRLQTQVAPASHEERGSLRAYFHAEKKQNDGSWATAWTAADPTTGYQVDNYLAKRRMNPGADGSLYRVKSLTQSFWTYEGRTTAISSGYSPWCYFKIDSTAPKEPQILTNGPYTECTANLCDAKGGPSVAGSFTIKPNTADTDIKSYRWRLLTEPADKTHREDELEAGATKTIHPVPTTAGTQVLIVESIDVRDRTGAPAEFHFKVLPGQGATGRWHFAEASGTNAADSATAGATRHDITLHPQAGTAATWDLRGRRGTADYSLRLNEDVTDPAKQIGYASTSTAPINTQDSFTVSAWVRLADGAKTRVVASAPGAHTSAAFNLFYSGSAKKWVFSRAVADSATPTYVSSLADTANPALHVWTHLTGVFDAKNDTDKANDTIQLFVNGRPQGAPVKLAAVNSTYTPWTSSVGMTVGGSKVGEFFMGNIDELAVWQRELSADEVRLESGLKVGGVAATELVGYWDAASSSGGKVPENTPYASDMNLSATGAVVDPEASELRLDGISGYVSTTGPVIDETGSFTVTARVKLDAAKFATMPAGAKAHVFGQANPDGKESSWALWVEKVSADGYLWRFGRTATDATGRVIATGSVPAEETASLDTWVQVTGVFDATEETAMGYGKTHLFIGATDQVSDSAAGFSIAQQGRGEIAAGRGPSTGTNGNYLPGALAEVRVWTGAMQAEQVDSKVLGAPGAE</sequence>
<dbReference type="PANTHER" id="PTHR46943">
    <property type="entry name" value="PENTRAXIN-RELATED PROTEIN PTX3"/>
    <property type="match status" value="1"/>
</dbReference>
<evidence type="ECO:0000256" key="2">
    <source>
        <dbReference type="ARBA" id="ARBA00023157"/>
    </source>
</evidence>
<keyword evidence="2" id="KW-1015">Disulfide bond</keyword>
<proteinExistence type="predicted"/>
<evidence type="ECO:0000256" key="4">
    <source>
        <dbReference type="SAM" id="SignalP"/>
    </source>
</evidence>
<gene>
    <name evidence="6" type="ORF">QWM81_28165</name>
</gene>
<evidence type="ECO:0000259" key="5">
    <source>
        <dbReference type="SMART" id="SM00560"/>
    </source>
</evidence>
<feature type="domain" description="LamG-like jellyroll fold" evidence="5">
    <location>
        <begin position="1041"/>
        <end position="1203"/>
    </location>
</feature>
<evidence type="ECO:0000256" key="3">
    <source>
        <dbReference type="SAM" id="MobiDB-lite"/>
    </source>
</evidence>